<keyword evidence="10" id="KW-1185">Reference proteome</keyword>
<dbReference type="AlphaFoldDB" id="A5CM29"/>
<dbReference type="PRINTS" id="PR00385">
    <property type="entry name" value="P450"/>
</dbReference>
<dbReference type="PRINTS" id="PR00359">
    <property type="entry name" value="BP450"/>
</dbReference>
<comment type="similarity">
    <text evidence="1 7">Belongs to the cytochrome P450 family.</text>
</comment>
<sequence length="406" mass="44704">MPTLESAPVPRGALPQDRCPFDPSARYERLREEDPVTRVTTPAGFDVWLVSRYDDARAVLGDGESFSNVDASSTHLMGNKDKLGATPPPGILLRHDGASHSRLRLRLAREFMVKRVATLEPFIRSLVAEHIDRLASMSGPVDLYRNFGLPIPALVISEVLGVPDEDRAEFGHFTASQVDLTLPLEEREAAGAAGQAFFARLVASKYENPGDDLLSRLIQEPSDEPFGFEELMGLSLLLLAAGHDTTANMITLGTYALLRDPDQAARLGEPGMMSTGVDELIRYLSIVHNGVLRKAVRDVTVGDQLVRAGEHVAVVLESANRDPRFMSDADRLDLDRRSAHVGFGYGAHQCLGQHLARLELTVALPELFRRVQGLRAVQPESDIPFKNDMLVYGIRELLVEWDEVVA</sequence>
<keyword evidence="5 7" id="KW-0408">Iron</keyword>
<organism evidence="9 10">
    <name type="scientific">Clavibacter michiganensis subsp. michiganensis (strain NCPPB 382)</name>
    <dbReference type="NCBI Taxonomy" id="443906"/>
    <lineage>
        <taxon>Bacteria</taxon>
        <taxon>Bacillati</taxon>
        <taxon>Actinomycetota</taxon>
        <taxon>Actinomycetes</taxon>
        <taxon>Micrococcales</taxon>
        <taxon>Microbacteriaceae</taxon>
        <taxon>Clavibacter</taxon>
    </lineage>
</organism>
<dbReference type="KEGG" id="cmi:CMM_0094"/>
<dbReference type="PANTHER" id="PTHR46696">
    <property type="entry name" value="P450, PUTATIVE (EUROFUNG)-RELATED"/>
    <property type="match status" value="1"/>
</dbReference>
<dbReference type="HOGENOM" id="CLU_033716_1_1_11"/>
<evidence type="ECO:0000313" key="10">
    <source>
        <dbReference type="Proteomes" id="UP000001564"/>
    </source>
</evidence>
<evidence type="ECO:0000256" key="5">
    <source>
        <dbReference type="ARBA" id="ARBA00023004"/>
    </source>
</evidence>
<dbReference type="Pfam" id="PF00067">
    <property type="entry name" value="p450"/>
    <property type="match status" value="1"/>
</dbReference>
<evidence type="ECO:0000256" key="2">
    <source>
        <dbReference type="ARBA" id="ARBA00022617"/>
    </source>
</evidence>
<dbReference type="InterPro" id="IPR017972">
    <property type="entry name" value="Cyt_P450_CS"/>
</dbReference>
<accession>A5CM29</accession>
<dbReference type="PANTHER" id="PTHR46696:SF6">
    <property type="entry name" value="P450, PUTATIVE (EUROFUNG)-RELATED"/>
    <property type="match status" value="1"/>
</dbReference>
<keyword evidence="4 7" id="KW-0560">Oxidoreductase</keyword>
<dbReference type="CDD" id="cd11030">
    <property type="entry name" value="CYP105-like"/>
    <property type="match status" value="1"/>
</dbReference>
<dbReference type="InterPro" id="IPR001128">
    <property type="entry name" value="Cyt_P450"/>
</dbReference>
<dbReference type="FunFam" id="1.10.630.10:FF:000018">
    <property type="entry name" value="Cytochrome P450 monooxygenase"/>
    <property type="match status" value="1"/>
</dbReference>
<dbReference type="EMBL" id="AM711867">
    <property type="protein sequence ID" value="CAN00114.1"/>
    <property type="molecule type" value="Genomic_DNA"/>
</dbReference>
<dbReference type="EC" id="1.14.-.-" evidence="9"/>
<keyword evidence="6 7" id="KW-0503">Monooxygenase</keyword>
<evidence type="ECO:0000256" key="1">
    <source>
        <dbReference type="ARBA" id="ARBA00010617"/>
    </source>
</evidence>
<gene>
    <name evidence="9" type="primary">cytA</name>
    <name evidence="9" type="ordered locus">CMM_0094</name>
</gene>
<dbReference type="GO" id="GO:0020037">
    <property type="term" value="F:heme binding"/>
    <property type="evidence" value="ECO:0007669"/>
    <property type="project" value="InterPro"/>
</dbReference>
<evidence type="ECO:0000256" key="4">
    <source>
        <dbReference type="ARBA" id="ARBA00023002"/>
    </source>
</evidence>
<evidence type="ECO:0000256" key="6">
    <source>
        <dbReference type="ARBA" id="ARBA00023033"/>
    </source>
</evidence>
<protein>
    <submittedName>
        <fullName evidence="9">Cytochrome P450</fullName>
        <ecNumber evidence="9">1.14.-.-</ecNumber>
    </submittedName>
</protein>
<dbReference type="InterPro" id="IPR002397">
    <property type="entry name" value="Cyt_P450_B"/>
</dbReference>
<dbReference type="SUPFAM" id="SSF48264">
    <property type="entry name" value="Cytochrome P450"/>
    <property type="match status" value="1"/>
</dbReference>
<keyword evidence="2 7" id="KW-0349">Heme</keyword>
<dbReference type="eggNOG" id="COG2124">
    <property type="taxonomic scope" value="Bacteria"/>
</dbReference>
<evidence type="ECO:0000256" key="7">
    <source>
        <dbReference type="RuleBase" id="RU000461"/>
    </source>
</evidence>
<evidence type="ECO:0000313" key="9">
    <source>
        <dbReference type="EMBL" id="CAN00114.1"/>
    </source>
</evidence>
<proteinExistence type="inferred from homology"/>
<evidence type="ECO:0000256" key="8">
    <source>
        <dbReference type="SAM" id="MobiDB-lite"/>
    </source>
</evidence>
<dbReference type="Proteomes" id="UP000001564">
    <property type="component" value="Chromosome"/>
</dbReference>
<dbReference type="OrthoDB" id="502624at2"/>
<dbReference type="GO" id="GO:0016705">
    <property type="term" value="F:oxidoreductase activity, acting on paired donors, with incorporation or reduction of molecular oxygen"/>
    <property type="evidence" value="ECO:0007669"/>
    <property type="project" value="InterPro"/>
</dbReference>
<reference evidence="9 10" key="1">
    <citation type="journal article" date="2008" name="J. Bacteriol.">
        <title>The genome sequence of the tomato-pathogenic actinomycete Clavibacter michiganensis subsp. michiganensis NCPPB382 reveals a large island involved in pathogenicity.</title>
        <authorList>
            <person name="Gartemann K.H."/>
            <person name="Abt B."/>
            <person name="Bekel T."/>
            <person name="Burger A."/>
            <person name="Engemann J."/>
            <person name="Flugel M."/>
            <person name="Gaigalat L."/>
            <person name="Goesmann A."/>
            <person name="Grafen I."/>
            <person name="Kalinowski J."/>
            <person name="Kaup O."/>
            <person name="Kirchner O."/>
            <person name="Krause L."/>
            <person name="Linke B."/>
            <person name="McHardy A."/>
            <person name="Meyer F."/>
            <person name="Pohle S."/>
            <person name="Ruckert C."/>
            <person name="Schneiker S."/>
            <person name="Zellermann E.M."/>
            <person name="Puhler A."/>
            <person name="Eichenlaub R."/>
            <person name="Kaiser O."/>
            <person name="Bartels D."/>
        </authorList>
    </citation>
    <scope>NUCLEOTIDE SEQUENCE [LARGE SCALE GENOMIC DNA]</scope>
    <source>
        <strain evidence="9 10">NCPPB 382</strain>
    </source>
</reference>
<dbReference type="GO" id="GO:0005506">
    <property type="term" value="F:iron ion binding"/>
    <property type="evidence" value="ECO:0007669"/>
    <property type="project" value="InterPro"/>
</dbReference>
<dbReference type="GO" id="GO:0004497">
    <property type="term" value="F:monooxygenase activity"/>
    <property type="evidence" value="ECO:0007669"/>
    <property type="project" value="UniProtKB-KW"/>
</dbReference>
<dbReference type="InterPro" id="IPR036396">
    <property type="entry name" value="Cyt_P450_sf"/>
</dbReference>
<evidence type="ECO:0000256" key="3">
    <source>
        <dbReference type="ARBA" id="ARBA00022723"/>
    </source>
</evidence>
<keyword evidence="3 7" id="KW-0479">Metal-binding</keyword>
<dbReference type="Gene3D" id="1.10.630.10">
    <property type="entry name" value="Cytochrome P450"/>
    <property type="match status" value="1"/>
</dbReference>
<feature type="region of interest" description="Disordered" evidence="8">
    <location>
        <begin position="1"/>
        <end position="20"/>
    </location>
</feature>
<dbReference type="PROSITE" id="PS00086">
    <property type="entry name" value="CYTOCHROME_P450"/>
    <property type="match status" value="1"/>
</dbReference>
<name>A5CM29_CLAM3</name>